<proteinExistence type="predicted"/>
<dbReference type="Proteomes" id="UP000218209">
    <property type="component" value="Unassembled WGS sequence"/>
</dbReference>
<feature type="transmembrane region" description="Helical" evidence="5">
    <location>
        <begin position="56"/>
        <end position="75"/>
    </location>
</feature>
<sequence>MVKSVRRFFMTPSQSKPLLPGCSTPTGGKGPKPGGRGAHWAAGGRRRGFDRSPPRWWVLISLVAAVSVLVGGAFLNATYLSSLLHHSAAERDVHDAGGGEGGQLSGASDEHDFHSLPREVEQGGGGVNGGAKDEAHVVAPTSASTAEGVPPRRRPTGRHMYLTTAGESVTVMDDLCVAANGSTYTIPQPTVCGWTFGASGSLRIPLKAACAKKDDDAFKYLKISPPVVVPHLNGAVAPPLKHRVHLGGETVFLTLAQASTNLAHLTGSMTHLFHVLRHATDYGLAGRPNRVIIVVNYVASHLYEDPTSFAVILLRAAVGGGPIHLVKQGPAFPLPVEPPLGDLAFGGTPGGGPVVTVVLNNRPVVDALIGPDVNSLCMQRAVLTNFPRGRWFIPSGQRAVPSALLPRPGASSAEVHQAVTDATVWRNEQVEAEGNVPADATPFRAAVFAALSPPLKNTYPTIARRLTYLIRHRRRAFDEPSEERFQAVLALVAERHGLVLDVVNFGEMSFTEQLNAVLHSAVLVGVHGANLVNTMYAPPGAELIEIFPYHFSHNMYERGGESGLGYSSVSLEEKGQRDFEGINKYPTVKACMEKSIDCKVWYRADERALMLSDGDVKAIEVALEAAIGRVNLRLPQP</sequence>
<feature type="region of interest" description="Disordered" evidence="4">
    <location>
        <begin position="13"/>
        <end position="48"/>
    </location>
</feature>
<feature type="compositionally biased region" description="Gly residues" evidence="4">
    <location>
        <begin position="27"/>
        <end position="37"/>
    </location>
</feature>
<keyword evidence="8" id="KW-1185">Reference proteome</keyword>
<feature type="region of interest" description="Disordered" evidence="4">
    <location>
        <begin position="138"/>
        <end position="158"/>
    </location>
</feature>
<dbReference type="AlphaFoldDB" id="A0A1X6P7F8"/>
<dbReference type="InterPro" id="IPR049625">
    <property type="entry name" value="Glyco_transf_61_cat"/>
</dbReference>
<accession>A0A1X6P7F8</accession>
<evidence type="ECO:0000313" key="7">
    <source>
        <dbReference type="EMBL" id="OSX76821.1"/>
    </source>
</evidence>
<dbReference type="GO" id="GO:0016757">
    <property type="term" value="F:glycosyltransferase activity"/>
    <property type="evidence" value="ECO:0007669"/>
    <property type="project" value="UniProtKB-KW"/>
</dbReference>
<evidence type="ECO:0000259" key="6">
    <source>
        <dbReference type="Pfam" id="PF04577"/>
    </source>
</evidence>
<feature type="domain" description="Glycosyltransferase 61 catalytic" evidence="6">
    <location>
        <begin position="464"/>
        <end position="543"/>
    </location>
</feature>
<dbReference type="Pfam" id="PF04577">
    <property type="entry name" value="Glyco_transf_61"/>
    <property type="match status" value="1"/>
</dbReference>
<keyword evidence="5" id="KW-0812">Transmembrane</keyword>
<evidence type="ECO:0000256" key="3">
    <source>
        <dbReference type="ARBA" id="ARBA00023180"/>
    </source>
</evidence>
<reference evidence="7 8" key="1">
    <citation type="submission" date="2017-03" db="EMBL/GenBank/DDBJ databases">
        <title>WGS assembly of Porphyra umbilicalis.</title>
        <authorList>
            <person name="Brawley S.H."/>
            <person name="Blouin N.A."/>
            <person name="Ficko-Blean E."/>
            <person name="Wheeler G.L."/>
            <person name="Lohr M."/>
            <person name="Goodson H.V."/>
            <person name="Jenkins J.W."/>
            <person name="Blaby-Haas C.E."/>
            <person name="Helliwell K.E."/>
            <person name="Chan C."/>
            <person name="Marriage T."/>
            <person name="Bhattacharya D."/>
            <person name="Klein A.S."/>
            <person name="Badis Y."/>
            <person name="Brodie J."/>
            <person name="Cao Y."/>
            <person name="Collen J."/>
            <person name="Dittami S.M."/>
            <person name="Gachon C.M."/>
            <person name="Green B.R."/>
            <person name="Karpowicz S."/>
            <person name="Kim J.W."/>
            <person name="Kudahl U."/>
            <person name="Lin S."/>
            <person name="Michel G."/>
            <person name="Mittag M."/>
            <person name="Olson B.J."/>
            <person name="Pangilinan J."/>
            <person name="Peng Y."/>
            <person name="Qiu H."/>
            <person name="Shu S."/>
            <person name="Singer J.T."/>
            <person name="Smith A.G."/>
            <person name="Sprecher B.N."/>
            <person name="Wagner V."/>
            <person name="Wang W."/>
            <person name="Wang Z.-Y."/>
            <person name="Yan J."/>
            <person name="Yarish C."/>
            <person name="Zoeuner-Riek S."/>
            <person name="Zhuang Y."/>
            <person name="Zou Y."/>
            <person name="Lindquist E.A."/>
            <person name="Grimwood J."/>
            <person name="Barry K."/>
            <person name="Rokhsar D.S."/>
            <person name="Schmutz J."/>
            <person name="Stiller J.W."/>
            <person name="Grossman A.R."/>
            <person name="Prochnik S.E."/>
        </authorList>
    </citation>
    <scope>NUCLEOTIDE SEQUENCE [LARGE SCALE GENOMIC DNA]</scope>
    <source>
        <strain evidence="7">4086291</strain>
    </source>
</reference>
<gene>
    <name evidence="7" type="ORF">BU14_0172s0004</name>
</gene>
<keyword evidence="2" id="KW-0808">Transferase</keyword>
<evidence type="ECO:0000256" key="2">
    <source>
        <dbReference type="ARBA" id="ARBA00022679"/>
    </source>
</evidence>
<name>A0A1X6P7F8_PORUM</name>
<organism evidence="7 8">
    <name type="scientific">Porphyra umbilicalis</name>
    <name type="common">Purple laver</name>
    <name type="synonym">Red alga</name>
    <dbReference type="NCBI Taxonomy" id="2786"/>
    <lineage>
        <taxon>Eukaryota</taxon>
        <taxon>Rhodophyta</taxon>
        <taxon>Bangiophyceae</taxon>
        <taxon>Bangiales</taxon>
        <taxon>Bangiaceae</taxon>
        <taxon>Porphyra</taxon>
    </lineage>
</organism>
<keyword evidence="1" id="KW-0328">Glycosyltransferase</keyword>
<dbReference type="EMBL" id="KV918854">
    <property type="protein sequence ID" value="OSX76821.1"/>
    <property type="molecule type" value="Genomic_DNA"/>
</dbReference>
<dbReference type="InterPro" id="IPR007657">
    <property type="entry name" value="Glycosyltransferase_61"/>
</dbReference>
<keyword evidence="5" id="KW-0472">Membrane</keyword>
<evidence type="ECO:0000256" key="1">
    <source>
        <dbReference type="ARBA" id="ARBA00022676"/>
    </source>
</evidence>
<dbReference type="PANTHER" id="PTHR20961">
    <property type="entry name" value="GLYCOSYLTRANSFERASE"/>
    <property type="match status" value="1"/>
</dbReference>
<keyword evidence="5" id="KW-1133">Transmembrane helix</keyword>
<keyword evidence="3" id="KW-0325">Glycoprotein</keyword>
<protein>
    <recommendedName>
        <fullName evidence="6">Glycosyltransferase 61 catalytic domain-containing protein</fullName>
    </recommendedName>
</protein>
<dbReference type="OrthoDB" id="529273at2759"/>
<evidence type="ECO:0000313" key="8">
    <source>
        <dbReference type="Proteomes" id="UP000218209"/>
    </source>
</evidence>
<evidence type="ECO:0000256" key="5">
    <source>
        <dbReference type="SAM" id="Phobius"/>
    </source>
</evidence>
<evidence type="ECO:0000256" key="4">
    <source>
        <dbReference type="SAM" id="MobiDB-lite"/>
    </source>
</evidence>